<accession>A0A176WJI6</accession>
<keyword evidence="2" id="KW-1133">Transmembrane helix</keyword>
<feature type="transmembrane region" description="Helical" evidence="2">
    <location>
        <begin position="66"/>
        <end position="86"/>
    </location>
</feature>
<dbReference type="EMBL" id="LVLJ01000736">
    <property type="protein sequence ID" value="OAE32771.1"/>
    <property type="molecule type" value="Genomic_DNA"/>
</dbReference>
<reference evidence="3" key="1">
    <citation type="submission" date="2016-03" db="EMBL/GenBank/DDBJ databases">
        <title>Mechanisms controlling the formation of the plant cell surface in tip-growing cells are functionally conserved among land plants.</title>
        <authorList>
            <person name="Honkanen S."/>
            <person name="Jones V.A."/>
            <person name="Morieri G."/>
            <person name="Champion C."/>
            <person name="Hetherington A.J."/>
            <person name="Kelly S."/>
            <person name="Saint-Marcoux D."/>
            <person name="Proust H."/>
            <person name="Prescott H."/>
            <person name="Dolan L."/>
        </authorList>
    </citation>
    <scope>NUCLEOTIDE SEQUENCE [LARGE SCALE GENOMIC DNA]</scope>
    <source>
        <tissue evidence="3">Whole gametophyte</tissue>
    </source>
</reference>
<dbReference type="Proteomes" id="UP000077202">
    <property type="component" value="Unassembled WGS sequence"/>
</dbReference>
<keyword evidence="2" id="KW-0812">Transmembrane</keyword>
<comment type="caution">
    <text evidence="3">The sequence shown here is derived from an EMBL/GenBank/DDBJ whole genome shotgun (WGS) entry which is preliminary data.</text>
</comment>
<keyword evidence="4" id="KW-1185">Reference proteome</keyword>
<feature type="region of interest" description="Disordered" evidence="1">
    <location>
        <begin position="1"/>
        <end position="20"/>
    </location>
</feature>
<protein>
    <submittedName>
        <fullName evidence="3">Uncharacterized protein</fullName>
    </submittedName>
</protein>
<evidence type="ECO:0000256" key="2">
    <source>
        <dbReference type="SAM" id="Phobius"/>
    </source>
</evidence>
<keyword evidence="2" id="KW-0472">Membrane</keyword>
<dbReference type="AlphaFoldDB" id="A0A176WJI6"/>
<evidence type="ECO:0000313" key="3">
    <source>
        <dbReference type="EMBL" id="OAE32771.1"/>
    </source>
</evidence>
<evidence type="ECO:0000313" key="4">
    <source>
        <dbReference type="Proteomes" id="UP000077202"/>
    </source>
</evidence>
<organism evidence="3 4">
    <name type="scientific">Marchantia polymorpha subsp. ruderalis</name>
    <dbReference type="NCBI Taxonomy" id="1480154"/>
    <lineage>
        <taxon>Eukaryota</taxon>
        <taxon>Viridiplantae</taxon>
        <taxon>Streptophyta</taxon>
        <taxon>Embryophyta</taxon>
        <taxon>Marchantiophyta</taxon>
        <taxon>Marchantiopsida</taxon>
        <taxon>Marchantiidae</taxon>
        <taxon>Marchantiales</taxon>
        <taxon>Marchantiaceae</taxon>
        <taxon>Marchantia</taxon>
    </lineage>
</organism>
<proteinExistence type="predicted"/>
<sequence>MSHLLSTPYSHSTSDTQTPSTSVPCFDSNLHQMIHLATSSDAVEARGILSITYEASSFVVTDKKTVVSGLITTAFIMLLVILLAMWRVTLCLRTKISNWAQKATESIPTYTSSVDNPVFGKDDVPPVRRFPTAYWSLSRATSKTKLVSAVVPLSEDLAPSPEPHHAEEEHNV</sequence>
<evidence type="ECO:0000256" key="1">
    <source>
        <dbReference type="SAM" id="MobiDB-lite"/>
    </source>
</evidence>
<gene>
    <name evidence="3" type="ORF">AXG93_3556s1210</name>
</gene>
<name>A0A176WJI6_MARPO</name>